<feature type="non-terminal residue" evidence="1">
    <location>
        <position position="1"/>
    </location>
</feature>
<protein>
    <submittedName>
        <fullName evidence="1">Uncharacterized protein</fullName>
    </submittedName>
</protein>
<evidence type="ECO:0000313" key="1">
    <source>
        <dbReference type="EMBL" id="KKL57678.1"/>
    </source>
</evidence>
<gene>
    <name evidence="1" type="ORF">LCGC14_2233020</name>
</gene>
<reference evidence="1" key="1">
    <citation type="journal article" date="2015" name="Nature">
        <title>Complex archaea that bridge the gap between prokaryotes and eukaryotes.</title>
        <authorList>
            <person name="Spang A."/>
            <person name="Saw J.H."/>
            <person name="Jorgensen S.L."/>
            <person name="Zaremba-Niedzwiedzka K."/>
            <person name="Martijn J."/>
            <person name="Lind A.E."/>
            <person name="van Eijk R."/>
            <person name="Schleper C."/>
            <person name="Guy L."/>
            <person name="Ettema T.J."/>
        </authorList>
    </citation>
    <scope>NUCLEOTIDE SEQUENCE</scope>
</reference>
<dbReference type="EMBL" id="LAZR01030082">
    <property type="protein sequence ID" value="KKL57678.1"/>
    <property type="molecule type" value="Genomic_DNA"/>
</dbReference>
<dbReference type="AlphaFoldDB" id="A0A0F9D7F0"/>
<name>A0A0F9D7F0_9ZZZZ</name>
<organism evidence="1">
    <name type="scientific">marine sediment metagenome</name>
    <dbReference type="NCBI Taxonomy" id="412755"/>
    <lineage>
        <taxon>unclassified sequences</taxon>
        <taxon>metagenomes</taxon>
        <taxon>ecological metagenomes</taxon>
    </lineage>
</organism>
<comment type="caution">
    <text evidence="1">The sequence shown here is derived from an EMBL/GenBank/DDBJ whole genome shotgun (WGS) entry which is preliminary data.</text>
</comment>
<sequence>TLTTTTAAIQTIDTIPIPTDKVLKVSIDVSAKKDDLTEKGGFKKEATFANNSDSVSRQGAVGNIFDEAPAGWVVSFVILSTDVLVRVITGAAINVDWKCLRITLEV</sequence>
<proteinExistence type="predicted"/>
<accession>A0A0F9D7F0</accession>